<dbReference type="Proteomes" id="UP000193380">
    <property type="component" value="Unassembled WGS sequence"/>
</dbReference>
<reference evidence="4" key="2">
    <citation type="submission" date="2014-03" db="EMBL/GenBank/DDBJ databases">
        <authorList>
            <person name="Genoscope - CEA"/>
        </authorList>
    </citation>
    <scope>NUCLEOTIDE SEQUENCE</scope>
</reference>
<keyword evidence="2" id="KW-0175">Coiled coil</keyword>
<dbReference type="STRING" id="8022.A0A060YGB2"/>
<feature type="region of interest" description="Disordered" evidence="3">
    <location>
        <begin position="1"/>
        <end position="26"/>
    </location>
</feature>
<evidence type="ECO:0000256" key="3">
    <source>
        <dbReference type="SAM" id="MobiDB-lite"/>
    </source>
</evidence>
<feature type="compositionally biased region" description="Low complexity" evidence="3">
    <location>
        <begin position="61"/>
        <end position="108"/>
    </location>
</feature>
<dbReference type="InterPro" id="IPR024843">
    <property type="entry name" value="Dapper"/>
</dbReference>
<proteinExistence type="inferred from homology"/>
<evidence type="ECO:0000313" key="4">
    <source>
        <dbReference type="EMBL" id="CDQ90731.1"/>
    </source>
</evidence>
<organism evidence="4 5">
    <name type="scientific">Oncorhynchus mykiss</name>
    <name type="common">Rainbow trout</name>
    <name type="synonym">Salmo gairdneri</name>
    <dbReference type="NCBI Taxonomy" id="8022"/>
    <lineage>
        <taxon>Eukaryota</taxon>
        <taxon>Metazoa</taxon>
        <taxon>Chordata</taxon>
        <taxon>Craniata</taxon>
        <taxon>Vertebrata</taxon>
        <taxon>Euteleostomi</taxon>
        <taxon>Actinopterygii</taxon>
        <taxon>Neopterygii</taxon>
        <taxon>Teleostei</taxon>
        <taxon>Protacanthopterygii</taxon>
        <taxon>Salmoniformes</taxon>
        <taxon>Salmonidae</taxon>
        <taxon>Salmoninae</taxon>
        <taxon>Oncorhynchus</taxon>
    </lineage>
</organism>
<dbReference type="GO" id="GO:0090090">
    <property type="term" value="P:negative regulation of canonical Wnt signaling pathway"/>
    <property type="evidence" value="ECO:0007669"/>
    <property type="project" value="TreeGrafter"/>
</dbReference>
<gene>
    <name evidence="4" type="ORF">GSONMT00060434001</name>
</gene>
<dbReference type="GO" id="GO:0005737">
    <property type="term" value="C:cytoplasm"/>
    <property type="evidence" value="ECO:0007669"/>
    <property type="project" value="TreeGrafter"/>
</dbReference>
<accession>A0A060YGB2</accession>
<feature type="compositionally biased region" description="Polar residues" evidence="3">
    <location>
        <begin position="1"/>
        <end position="11"/>
    </location>
</feature>
<dbReference type="EMBL" id="FR910878">
    <property type="protein sequence ID" value="CDQ90731.1"/>
    <property type="molecule type" value="Genomic_DNA"/>
</dbReference>
<evidence type="ECO:0000256" key="1">
    <source>
        <dbReference type="ARBA" id="ARBA00010807"/>
    </source>
</evidence>
<protein>
    <submittedName>
        <fullName evidence="4">Uncharacterized protein</fullName>
    </submittedName>
</protein>
<dbReference type="PaxDb" id="8022-A0A060YGB2"/>
<reference evidence="4" key="1">
    <citation type="journal article" date="2014" name="Nat. Commun.">
        <title>The rainbow trout genome provides novel insights into evolution after whole-genome duplication in vertebrates.</title>
        <authorList>
            <person name="Berthelot C."/>
            <person name="Brunet F."/>
            <person name="Chalopin D."/>
            <person name="Juanchich A."/>
            <person name="Bernard M."/>
            <person name="Noel B."/>
            <person name="Bento P."/>
            <person name="Da Silva C."/>
            <person name="Labadie K."/>
            <person name="Alberti A."/>
            <person name="Aury J.M."/>
            <person name="Louis A."/>
            <person name="Dehais P."/>
            <person name="Bardou P."/>
            <person name="Montfort J."/>
            <person name="Klopp C."/>
            <person name="Cabau C."/>
            <person name="Gaspin C."/>
            <person name="Thorgaard G.H."/>
            <person name="Boussaha M."/>
            <person name="Quillet E."/>
            <person name="Guyomard R."/>
            <person name="Galiana D."/>
            <person name="Bobe J."/>
            <person name="Volff J.N."/>
            <person name="Genet C."/>
            <person name="Wincker P."/>
            <person name="Jaillon O."/>
            <person name="Roest Crollius H."/>
            <person name="Guiguen Y."/>
        </authorList>
    </citation>
    <scope>NUCLEOTIDE SEQUENCE [LARGE SCALE GENOMIC DNA]</scope>
</reference>
<evidence type="ECO:0000256" key="2">
    <source>
        <dbReference type="ARBA" id="ARBA00023054"/>
    </source>
</evidence>
<dbReference type="PANTHER" id="PTHR15919:SF1">
    <property type="entry name" value="DAPPER HOMOLOG 3"/>
    <property type="match status" value="1"/>
</dbReference>
<name>A0A060YGB2_ONCMY</name>
<feature type="region of interest" description="Disordered" evidence="3">
    <location>
        <begin position="48"/>
        <end position="108"/>
    </location>
</feature>
<dbReference type="Pfam" id="PF15268">
    <property type="entry name" value="Dapper"/>
    <property type="match status" value="1"/>
</dbReference>
<comment type="similarity">
    <text evidence="1">Belongs to the dapper family.</text>
</comment>
<dbReference type="PANTHER" id="PTHR15919">
    <property type="entry name" value="DAPPER-RELATED"/>
    <property type="match status" value="1"/>
</dbReference>
<dbReference type="AlphaFoldDB" id="A0A060YGB2"/>
<evidence type="ECO:0000313" key="5">
    <source>
        <dbReference type="Proteomes" id="UP000193380"/>
    </source>
</evidence>
<sequence>MKLSSLHSRPQLTRGPGAPANPGLLLHLMPTSTHTRIITPIWSTWTESSQPCECYPHPGQGESESSLSEDSPASSSLSSDSDESGGLVWPQQLPPQLSSPLTATAPAGAPLQPKAFVKIKASHALKKKILRFRTGSLKVMTTV</sequence>